<gene>
    <name evidence="2" type="ORF">DFA_04543</name>
</gene>
<evidence type="ECO:0000313" key="3">
    <source>
        <dbReference type="Proteomes" id="UP000007797"/>
    </source>
</evidence>
<dbReference type="KEGG" id="dfa:DFA_04543"/>
<feature type="compositionally biased region" description="Acidic residues" evidence="1">
    <location>
        <begin position="176"/>
        <end position="200"/>
    </location>
</feature>
<feature type="region of interest" description="Disordered" evidence="1">
    <location>
        <begin position="172"/>
        <end position="202"/>
    </location>
</feature>
<feature type="region of interest" description="Disordered" evidence="1">
    <location>
        <begin position="1"/>
        <end position="25"/>
    </location>
</feature>
<dbReference type="Proteomes" id="UP000007797">
    <property type="component" value="Unassembled WGS sequence"/>
</dbReference>
<evidence type="ECO:0000256" key="1">
    <source>
        <dbReference type="SAM" id="MobiDB-lite"/>
    </source>
</evidence>
<dbReference type="GeneID" id="14874489"/>
<feature type="compositionally biased region" description="Low complexity" evidence="1">
    <location>
        <begin position="63"/>
        <end position="96"/>
    </location>
</feature>
<sequence>MDTSKEEQDPRDRNDRLIELSEQQDQHRLLSFKYSMIRHIQDHIIQRNKQQEEARPKGSGSATRTPKQTPTTTTAPTGPRQTTTSTRPTHPPSLTSLFSTHHQLKQQQLTGRTTEKTDSNQLLYYQQQLKLIEMDQLEKKLMKQVLLFTNKITLELILNSIIEIANLIKSARDKSDNDDDSDDVDSSDDDDDDDDDDSDRDDYYLQYDYCENYNCKVERTINRPTLDDQCGPNSGGRFI</sequence>
<dbReference type="RefSeq" id="XP_004360273.1">
    <property type="nucleotide sequence ID" value="XM_004360216.1"/>
</dbReference>
<reference evidence="3" key="1">
    <citation type="journal article" date="2011" name="Genome Res.">
        <title>Phylogeny-wide analysis of social amoeba genomes highlights ancient origins for complex intercellular communication.</title>
        <authorList>
            <person name="Heidel A.J."/>
            <person name="Lawal H.M."/>
            <person name="Felder M."/>
            <person name="Schilde C."/>
            <person name="Helps N.R."/>
            <person name="Tunggal B."/>
            <person name="Rivero F."/>
            <person name="John U."/>
            <person name="Schleicher M."/>
            <person name="Eichinger L."/>
            <person name="Platzer M."/>
            <person name="Noegel A.A."/>
            <person name="Schaap P."/>
            <person name="Gloeckner G."/>
        </authorList>
    </citation>
    <scope>NUCLEOTIDE SEQUENCE [LARGE SCALE GENOMIC DNA]</scope>
    <source>
        <strain evidence="3">SH3</strain>
    </source>
</reference>
<accession>F4PPV9</accession>
<protein>
    <submittedName>
        <fullName evidence="2">Uncharacterized protein</fullName>
    </submittedName>
</protein>
<name>F4PPV9_CACFS</name>
<proteinExistence type="predicted"/>
<dbReference type="AlphaFoldDB" id="F4PPV9"/>
<feature type="compositionally biased region" description="Basic and acidic residues" evidence="1">
    <location>
        <begin position="46"/>
        <end position="56"/>
    </location>
</feature>
<dbReference type="EMBL" id="GL883009">
    <property type="protein sequence ID" value="EGG22422.1"/>
    <property type="molecule type" value="Genomic_DNA"/>
</dbReference>
<feature type="region of interest" description="Disordered" evidence="1">
    <location>
        <begin position="46"/>
        <end position="96"/>
    </location>
</feature>
<evidence type="ECO:0000313" key="2">
    <source>
        <dbReference type="EMBL" id="EGG22422.1"/>
    </source>
</evidence>
<keyword evidence="3" id="KW-1185">Reference proteome</keyword>
<organism evidence="2 3">
    <name type="scientific">Cavenderia fasciculata</name>
    <name type="common">Slime mold</name>
    <name type="synonym">Dictyostelium fasciculatum</name>
    <dbReference type="NCBI Taxonomy" id="261658"/>
    <lineage>
        <taxon>Eukaryota</taxon>
        <taxon>Amoebozoa</taxon>
        <taxon>Evosea</taxon>
        <taxon>Eumycetozoa</taxon>
        <taxon>Dictyostelia</taxon>
        <taxon>Acytosteliales</taxon>
        <taxon>Cavenderiaceae</taxon>
        <taxon>Cavenderia</taxon>
    </lineage>
</organism>